<dbReference type="OrthoDB" id="248120at2759"/>
<evidence type="ECO:0000256" key="1">
    <source>
        <dbReference type="SAM" id="Phobius"/>
    </source>
</evidence>
<sequence length="218" mass="24673">MLQPIIDALNEHQGEAIGNVTDHAKSTILIENLLPKFLKLGDSQLAQPLDVIPLLSNLSTFASAKLSLNHGLNDTSLYWTYQVLASDRDGIFKSTTNQDDHNLVLIVYNEQVIGSLFGTALQLSVVGLYATIVIAIGRFLRLAFDRISQRVIYEEMDPETTEQLFEICEGIYIAQLEGDLVKEKRLYDLLIRMYRSPETLIKINRQARAELHERIKSE</sequence>
<accession>A0A8J8SVN2</accession>
<comment type="caution">
    <text evidence="3">The sequence shown here is derived from an EMBL/GenBank/DDBJ whole genome shotgun (WGS) entry which is preliminary data.</text>
</comment>
<dbReference type="EMBL" id="RRYP01025098">
    <property type="protein sequence ID" value="TNV71991.1"/>
    <property type="molecule type" value="Genomic_DNA"/>
</dbReference>
<dbReference type="GO" id="GO:0016020">
    <property type="term" value="C:membrane"/>
    <property type="evidence" value="ECO:0007669"/>
    <property type="project" value="InterPro"/>
</dbReference>
<dbReference type="PANTHER" id="PTHR13167">
    <property type="entry name" value="PIEZO-TYPE MECHANOSENSITIVE ION CHANNEL COMPONENT"/>
    <property type="match status" value="1"/>
</dbReference>
<feature type="transmembrane region" description="Helical" evidence="1">
    <location>
        <begin position="116"/>
        <end position="140"/>
    </location>
</feature>
<dbReference type="Pfam" id="PF12166">
    <property type="entry name" value="Piezo_cap"/>
    <property type="match status" value="1"/>
</dbReference>
<organism evidence="3 4">
    <name type="scientific">Halteria grandinella</name>
    <dbReference type="NCBI Taxonomy" id="5974"/>
    <lineage>
        <taxon>Eukaryota</taxon>
        <taxon>Sar</taxon>
        <taxon>Alveolata</taxon>
        <taxon>Ciliophora</taxon>
        <taxon>Intramacronucleata</taxon>
        <taxon>Spirotrichea</taxon>
        <taxon>Stichotrichia</taxon>
        <taxon>Sporadotrichida</taxon>
        <taxon>Halteriidae</taxon>
        <taxon>Halteria</taxon>
    </lineage>
</organism>
<keyword evidence="1" id="KW-1133">Transmembrane helix</keyword>
<proteinExistence type="predicted"/>
<dbReference type="GO" id="GO:0005261">
    <property type="term" value="F:monoatomic cation channel activity"/>
    <property type="evidence" value="ECO:0007669"/>
    <property type="project" value="TreeGrafter"/>
</dbReference>
<dbReference type="GO" id="GO:0050982">
    <property type="term" value="P:detection of mechanical stimulus"/>
    <property type="evidence" value="ECO:0007669"/>
    <property type="project" value="TreeGrafter"/>
</dbReference>
<reference evidence="3" key="1">
    <citation type="submission" date="2019-06" db="EMBL/GenBank/DDBJ databases">
        <authorList>
            <person name="Zheng W."/>
        </authorList>
    </citation>
    <scope>NUCLEOTIDE SEQUENCE</scope>
    <source>
        <strain evidence="3">QDHG01</strain>
    </source>
</reference>
<dbReference type="GO" id="GO:0042391">
    <property type="term" value="P:regulation of membrane potential"/>
    <property type="evidence" value="ECO:0007669"/>
    <property type="project" value="TreeGrafter"/>
</dbReference>
<dbReference type="AlphaFoldDB" id="A0A8J8SVN2"/>
<dbReference type="InterPro" id="IPR027272">
    <property type="entry name" value="Piezo"/>
</dbReference>
<feature type="domain" description="Piezo non-specific cation channel cap" evidence="2">
    <location>
        <begin position="8"/>
        <end position="205"/>
    </location>
</feature>
<keyword evidence="1" id="KW-0812">Transmembrane</keyword>
<name>A0A8J8SVN2_HALGN</name>
<gene>
    <name evidence="3" type="ORF">FGO68_gene11352</name>
</gene>
<keyword evidence="1" id="KW-0472">Membrane</keyword>
<keyword evidence="4" id="KW-1185">Reference proteome</keyword>
<dbReference type="GO" id="GO:0008381">
    <property type="term" value="F:mechanosensitive monoatomic ion channel activity"/>
    <property type="evidence" value="ECO:0007669"/>
    <property type="project" value="InterPro"/>
</dbReference>
<evidence type="ECO:0000313" key="3">
    <source>
        <dbReference type="EMBL" id="TNV71991.1"/>
    </source>
</evidence>
<evidence type="ECO:0000313" key="4">
    <source>
        <dbReference type="Proteomes" id="UP000785679"/>
    </source>
</evidence>
<dbReference type="GO" id="GO:0071260">
    <property type="term" value="P:cellular response to mechanical stimulus"/>
    <property type="evidence" value="ECO:0007669"/>
    <property type="project" value="TreeGrafter"/>
</dbReference>
<dbReference type="InterPro" id="IPR031334">
    <property type="entry name" value="Piezo_cap_dom"/>
</dbReference>
<dbReference type="Proteomes" id="UP000785679">
    <property type="component" value="Unassembled WGS sequence"/>
</dbReference>
<protein>
    <recommendedName>
        <fullName evidence="2">Piezo non-specific cation channel cap domain-containing protein</fullName>
    </recommendedName>
</protein>
<dbReference type="PANTHER" id="PTHR13167:SF25">
    <property type="entry name" value="PIEZO-TYPE MECHANOSENSITIVE ION CHANNEL COMPONENT"/>
    <property type="match status" value="1"/>
</dbReference>
<evidence type="ECO:0000259" key="2">
    <source>
        <dbReference type="Pfam" id="PF12166"/>
    </source>
</evidence>